<dbReference type="InterPro" id="IPR036390">
    <property type="entry name" value="WH_DNA-bd_sf"/>
</dbReference>
<feature type="domain" description="HTH gntR-type" evidence="5">
    <location>
        <begin position="2"/>
        <end position="70"/>
    </location>
</feature>
<evidence type="ECO:0000313" key="8">
    <source>
        <dbReference type="Proteomes" id="UP001602013"/>
    </source>
</evidence>
<proteinExistence type="predicted"/>
<dbReference type="InterPro" id="IPR050679">
    <property type="entry name" value="Bact_HTH_transcr_reg"/>
</dbReference>
<sequence length="304" mass="33125">MESPYLRIAAELRRRIHSGELAPGDKVPSTRVVARDFTVALATAARALAVLKEEGLVEARPRSATVVAATRSRPRRRAGPVELTREGIVREGVAIADAEGLGAVTIRAVAARLGVAAAAVHRHVRGRDELVFGMADLAYGEGRYPAGTLSRRERLETVARTLWQIYRRHPWLPNLTPLDRPLPLPGLLRHGEQLLRALDGLGLAPEAMLTIEVLIYAHVQGLAVHIERETQAMAATGLSSDQWLDTQGRTMSAFVTSGRYPMFTKTITGLGAEGYDFDLDNIFETGLQALLDGLRIESLSRSTS</sequence>
<dbReference type="EMBL" id="JBIASD010000006">
    <property type="protein sequence ID" value="MFF3666225.1"/>
    <property type="molecule type" value="Genomic_DNA"/>
</dbReference>
<evidence type="ECO:0000256" key="2">
    <source>
        <dbReference type="ARBA" id="ARBA00023125"/>
    </source>
</evidence>
<accession>A0ABW6SR52</accession>
<protein>
    <submittedName>
        <fullName evidence="7">TetR/AcrR family transcriptional regulator C-terminal domain-containing protein</fullName>
    </submittedName>
</protein>
<feature type="domain" description="HTH tetR-type" evidence="6">
    <location>
        <begin position="82"/>
        <end position="142"/>
    </location>
</feature>
<dbReference type="SMART" id="SM00345">
    <property type="entry name" value="HTH_GNTR"/>
    <property type="match status" value="1"/>
</dbReference>
<dbReference type="Proteomes" id="UP001602013">
    <property type="component" value="Unassembled WGS sequence"/>
</dbReference>
<dbReference type="Gene3D" id="1.10.357.10">
    <property type="entry name" value="Tetracycline Repressor, domain 2"/>
    <property type="match status" value="1"/>
</dbReference>
<evidence type="ECO:0000259" key="6">
    <source>
        <dbReference type="PROSITE" id="PS50977"/>
    </source>
</evidence>
<reference evidence="7 8" key="1">
    <citation type="submission" date="2024-10" db="EMBL/GenBank/DDBJ databases">
        <title>The Natural Products Discovery Center: Release of the First 8490 Sequenced Strains for Exploring Actinobacteria Biosynthetic Diversity.</title>
        <authorList>
            <person name="Kalkreuter E."/>
            <person name="Kautsar S.A."/>
            <person name="Yang D."/>
            <person name="Bader C.D."/>
            <person name="Teijaro C.N."/>
            <person name="Fluegel L."/>
            <person name="Davis C.M."/>
            <person name="Simpson J.R."/>
            <person name="Lauterbach L."/>
            <person name="Steele A.D."/>
            <person name="Gui C."/>
            <person name="Meng S."/>
            <person name="Li G."/>
            <person name="Viehrig K."/>
            <person name="Ye F."/>
            <person name="Su P."/>
            <person name="Kiefer A.F."/>
            <person name="Nichols A."/>
            <person name="Cepeda A.J."/>
            <person name="Yan W."/>
            <person name="Fan B."/>
            <person name="Jiang Y."/>
            <person name="Adhikari A."/>
            <person name="Zheng C.-J."/>
            <person name="Schuster L."/>
            <person name="Cowan T.M."/>
            <person name="Smanski M.J."/>
            <person name="Chevrette M.G."/>
            <person name="De Carvalho L.P.S."/>
            <person name="Shen B."/>
        </authorList>
    </citation>
    <scope>NUCLEOTIDE SEQUENCE [LARGE SCALE GENOMIC DNA]</scope>
    <source>
        <strain evidence="7 8">NPDC002173</strain>
    </source>
</reference>
<dbReference type="SUPFAM" id="SSF46785">
    <property type="entry name" value="Winged helix' DNA-binding domain"/>
    <property type="match status" value="1"/>
</dbReference>
<dbReference type="SUPFAM" id="SSF46689">
    <property type="entry name" value="Homeodomain-like"/>
    <property type="match status" value="1"/>
</dbReference>
<evidence type="ECO:0000256" key="1">
    <source>
        <dbReference type="ARBA" id="ARBA00023015"/>
    </source>
</evidence>
<evidence type="ECO:0000256" key="3">
    <source>
        <dbReference type="ARBA" id="ARBA00023163"/>
    </source>
</evidence>
<organism evidence="7 8">
    <name type="scientific">Microtetraspora malaysiensis</name>
    <dbReference type="NCBI Taxonomy" id="161358"/>
    <lineage>
        <taxon>Bacteria</taxon>
        <taxon>Bacillati</taxon>
        <taxon>Actinomycetota</taxon>
        <taxon>Actinomycetes</taxon>
        <taxon>Streptosporangiales</taxon>
        <taxon>Streptosporangiaceae</taxon>
        <taxon>Microtetraspora</taxon>
    </lineage>
</organism>
<name>A0ABW6SR52_9ACTN</name>
<gene>
    <name evidence="7" type="ORF">ACFYXI_11580</name>
</gene>
<dbReference type="InterPro" id="IPR000524">
    <property type="entry name" value="Tscrpt_reg_HTH_GntR"/>
</dbReference>
<dbReference type="InterPro" id="IPR009057">
    <property type="entry name" value="Homeodomain-like_sf"/>
</dbReference>
<dbReference type="PANTHER" id="PTHR44846">
    <property type="entry name" value="MANNOSYL-D-GLYCERATE TRANSPORT/METABOLISM SYSTEM REPRESSOR MNGR-RELATED"/>
    <property type="match status" value="1"/>
</dbReference>
<dbReference type="RefSeq" id="WP_387410620.1">
    <property type="nucleotide sequence ID" value="NZ_JBIASD010000006.1"/>
</dbReference>
<dbReference type="PANTHER" id="PTHR44846:SF17">
    <property type="entry name" value="GNTR-FAMILY TRANSCRIPTIONAL REGULATOR"/>
    <property type="match status" value="1"/>
</dbReference>
<keyword evidence="8" id="KW-1185">Reference proteome</keyword>
<dbReference type="Gene3D" id="1.10.10.10">
    <property type="entry name" value="Winged helix-like DNA-binding domain superfamily/Winged helix DNA-binding domain"/>
    <property type="match status" value="1"/>
</dbReference>
<dbReference type="InterPro" id="IPR036388">
    <property type="entry name" value="WH-like_DNA-bd_sf"/>
</dbReference>
<dbReference type="InterPro" id="IPR001647">
    <property type="entry name" value="HTH_TetR"/>
</dbReference>
<feature type="DNA-binding region" description="H-T-H motif" evidence="4">
    <location>
        <begin position="105"/>
        <end position="124"/>
    </location>
</feature>
<evidence type="ECO:0000259" key="5">
    <source>
        <dbReference type="PROSITE" id="PS50949"/>
    </source>
</evidence>
<dbReference type="Pfam" id="PF00440">
    <property type="entry name" value="TetR_N"/>
    <property type="match status" value="1"/>
</dbReference>
<comment type="caution">
    <text evidence="7">The sequence shown here is derived from an EMBL/GenBank/DDBJ whole genome shotgun (WGS) entry which is preliminary data.</text>
</comment>
<dbReference type="Gene3D" id="1.10.10.60">
    <property type="entry name" value="Homeodomain-like"/>
    <property type="match status" value="1"/>
</dbReference>
<dbReference type="Pfam" id="PF02909">
    <property type="entry name" value="TetR_C_1"/>
    <property type="match status" value="1"/>
</dbReference>
<keyword evidence="1" id="KW-0805">Transcription regulation</keyword>
<dbReference type="SUPFAM" id="SSF48498">
    <property type="entry name" value="Tetracyclin repressor-like, C-terminal domain"/>
    <property type="match status" value="1"/>
</dbReference>
<keyword evidence="2 4" id="KW-0238">DNA-binding</keyword>
<dbReference type="PROSITE" id="PS50949">
    <property type="entry name" value="HTH_GNTR"/>
    <property type="match status" value="1"/>
</dbReference>
<evidence type="ECO:0000313" key="7">
    <source>
        <dbReference type="EMBL" id="MFF3666225.1"/>
    </source>
</evidence>
<evidence type="ECO:0000256" key="4">
    <source>
        <dbReference type="PROSITE-ProRule" id="PRU00335"/>
    </source>
</evidence>
<keyword evidence="3" id="KW-0804">Transcription</keyword>
<dbReference type="InterPro" id="IPR004111">
    <property type="entry name" value="Repressor_TetR_C"/>
</dbReference>
<dbReference type="PROSITE" id="PS50977">
    <property type="entry name" value="HTH_TETR_2"/>
    <property type="match status" value="1"/>
</dbReference>
<dbReference type="Pfam" id="PF00392">
    <property type="entry name" value="GntR"/>
    <property type="match status" value="1"/>
</dbReference>
<dbReference type="InterPro" id="IPR036271">
    <property type="entry name" value="Tet_transcr_reg_TetR-rel_C_sf"/>
</dbReference>